<proteinExistence type="predicted"/>
<dbReference type="PANTHER" id="PTHR37540:SF5">
    <property type="entry name" value="TRANSCRIPTION FACTOR DOMAIN-CONTAINING PROTEIN"/>
    <property type="match status" value="1"/>
</dbReference>
<protein>
    <submittedName>
        <fullName evidence="2">Uncharacterized protein</fullName>
    </submittedName>
</protein>
<feature type="compositionally biased region" description="Low complexity" evidence="1">
    <location>
        <begin position="124"/>
        <end position="143"/>
    </location>
</feature>
<organism evidence="2 3">
    <name type="scientific">Paecilomyces lecythidis</name>
    <dbReference type="NCBI Taxonomy" id="3004212"/>
    <lineage>
        <taxon>Eukaryota</taxon>
        <taxon>Fungi</taxon>
        <taxon>Dikarya</taxon>
        <taxon>Ascomycota</taxon>
        <taxon>Pezizomycotina</taxon>
        <taxon>Eurotiomycetes</taxon>
        <taxon>Eurotiomycetidae</taxon>
        <taxon>Eurotiales</taxon>
        <taxon>Thermoascaceae</taxon>
        <taxon>Paecilomyces</taxon>
    </lineage>
</organism>
<dbReference type="PANTHER" id="PTHR37540">
    <property type="entry name" value="TRANSCRIPTION FACTOR (ACR-2), PUTATIVE-RELATED-RELATED"/>
    <property type="match status" value="1"/>
</dbReference>
<comment type="caution">
    <text evidence="2">The sequence shown here is derived from an EMBL/GenBank/DDBJ whole genome shotgun (WGS) entry which is preliminary data.</text>
</comment>
<dbReference type="EMBL" id="JAVDPF010000030">
    <property type="protein sequence ID" value="KAL1870575.1"/>
    <property type="molecule type" value="Genomic_DNA"/>
</dbReference>
<reference evidence="2 3" key="1">
    <citation type="journal article" date="2024" name="IMA Fungus">
        <title>IMA Genome - F19 : A genome assembly and annotation guide to empower mycologists, including annotated draft genome sequences of Ceratocystis pirilliformis, Diaporthe australafricana, Fusarium ophioides, Paecilomyces lecythidis, and Sporothrix stenoceras.</title>
        <authorList>
            <person name="Aylward J."/>
            <person name="Wilson A.M."/>
            <person name="Visagie C.M."/>
            <person name="Spraker J."/>
            <person name="Barnes I."/>
            <person name="Buitendag C."/>
            <person name="Ceriani C."/>
            <person name="Del Mar Angel L."/>
            <person name="du Plessis D."/>
            <person name="Fuchs T."/>
            <person name="Gasser K."/>
            <person name="Kramer D."/>
            <person name="Li W."/>
            <person name="Munsamy K."/>
            <person name="Piso A."/>
            <person name="Price J.L."/>
            <person name="Sonnekus B."/>
            <person name="Thomas C."/>
            <person name="van der Nest A."/>
            <person name="van Dijk A."/>
            <person name="van Heerden A."/>
            <person name="van Vuuren N."/>
            <person name="Yilmaz N."/>
            <person name="Duong T.A."/>
            <person name="van der Merwe N.A."/>
            <person name="Wingfield M.J."/>
            <person name="Wingfield B.D."/>
        </authorList>
    </citation>
    <scope>NUCLEOTIDE SEQUENCE [LARGE SCALE GENOMIC DNA]</scope>
    <source>
        <strain evidence="2 3">CMW 18167</strain>
    </source>
</reference>
<sequence length="610" mass="67939">MPSKVLAPNPQSENFDNSANDADSDPLRSSASVAPKQGGPAEDDHRSNKRSAATRQPSKLEWVHSDVQTVASGQTQANRRIVRSHVMAEHRRKKRLQDIERYQKTRFNPLPLRLVQRPPPGQHQSDGGEQSPESSSDSGSSDLDGGRPVPLPWVYRFQNNEPEDGENQILSAKKAVSASSSRSIWTPVGQGSGDPFAAMAASLTGRMHSHLHYFVNVLVPMSYPLRSANRFRLQAGWGPLAQANAVLMHSMISTACTAYAMWTGDYLGPDMELRAPSNQLSPAALDSFYHKSETIRLVNEKLNDPVQAAADATIAAVAILITVETLTGNIDQVRIHLNGLRQMITLRGDLSSLPLTVISQIATTDIKISIVCLTKPIFPFVKPVRRTSKPIPAADAEIARLASNLLNLPDPGVLFSPDMMQVFHDLAEMTRYAELVRRRLATGVEDDDEDFFDTQNLFIEYRLLSYRFDPVTEEFLGDNTIEGCCRLASLLYVNTVLWIAYTSAAAVLRSPVGALKIALETLPESIKQTFWAPYSDLLAWVLFLGAHCSKDQVERPFFVMELAKVVVFNGWRDLEETRQRLMGFFYVDRMYGASLAEVWNEVQNVISRWK</sequence>
<keyword evidence="3" id="KW-1185">Reference proteome</keyword>
<evidence type="ECO:0000313" key="3">
    <source>
        <dbReference type="Proteomes" id="UP001583193"/>
    </source>
</evidence>
<feature type="region of interest" description="Disordered" evidence="1">
    <location>
        <begin position="1"/>
        <end position="145"/>
    </location>
</feature>
<feature type="compositionally biased region" description="Polar residues" evidence="1">
    <location>
        <begin position="66"/>
        <end position="78"/>
    </location>
</feature>
<dbReference type="Pfam" id="PF11951">
    <property type="entry name" value="Fungal_trans_2"/>
    <property type="match status" value="1"/>
</dbReference>
<gene>
    <name evidence="2" type="ORF">Plec18167_007339</name>
</gene>
<name>A0ABR3X427_9EURO</name>
<evidence type="ECO:0000313" key="2">
    <source>
        <dbReference type="EMBL" id="KAL1870575.1"/>
    </source>
</evidence>
<accession>A0ABR3X427</accession>
<dbReference type="InterPro" id="IPR021858">
    <property type="entry name" value="Fun_TF"/>
</dbReference>
<evidence type="ECO:0000256" key="1">
    <source>
        <dbReference type="SAM" id="MobiDB-lite"/>
    </source>
</evidence>
<dbReference type="Proteomes" id="UP001583193">
    <property type="component" value="Unassembled WGS sequence"/>
</dbReference>